<evidence type="ECO:0000313" key="4">
    <source>
        <dbReference type="EMBL" id="KDE06193.1"/>
    </source>
</evidence>
<dbReference type="PANTHER" id="PTHR11360:SF234">
    <property type="entry name" value="MFS-TYPE TRANSPORTER DBAD-RELATED"/>
    <property type="match status" value="1"/>
</dbReference>
<feature type="transmembrane region" description="Helical" evidence="3">
    <location>
        <begin position="132"/>
        <end position="148"/>
    </location>
</feature>
<organism evidence="4">
    <name type="scientific">Microbotryum lychnidis-dioicae (strain p1A1 Lamole / MvSl-1064)</name>
    <name type="common">Anther smut fungus</name>
    <dbReference type="NCBI Taxonomy" id="683840"/>
    <lineage>
        <taxon>Eukaryota</taxon>
        <taxon>Fungi</taxon>
        <taxon>Dikarya</taxon>
        <taxon>Basidiomycota</taxon>
        <taxon>Pucciniomycotina</taxon>
        <taxon>Microbotryomycetes</taxon>
        <taxon>Microbotryales</taxon>
        <taxon>Microbotryaceae</taxon>
        <taxon>Microbotryum</taxon>
    </lineage>
</organism>
<comment type="similarity">
    <text evidence="2">Belongs to the major facilitator superfamily. Monocarboxylate porter (TC 2.A.1.13) family.</text>
</comment>
<evidence type="ECO:0008006" key="7">
    <source>
        <dbReference type="Google" id="ProtNLM"/>
    </source>
</evidence>
<dbReference type="Pfam" id="PF07690">
    <property type="entry name" value="MFS_1"/>
    <property type="match status" value="1"/>
</dbReference>
<name>U5H8A9_USTV1</name>
<evidence type="ECO:0000256" key="2">
    <source>
        <dbReference type="ARBA" id="ARBA00006727"/>
    </source>
</evidence>
<reference evidence="4 6" key="3">
    <citation type="journal article" date="2015" name="BMC Genomics">
        <title>Sex and parasites: genomic and transcriptomic analysis of Microbotryum lychnidis-dioicae, the biotrophic and plant-castrating anther smut fungus.</title>
        <authorList>
            <person name="Perlin M.H."/>
            <person name="Amselem J."/>
            <person name="Fontanillas E."/>
            <person name="Toh S.S."/>
            <person name="Chen Z."/>
            <person name="Goldberg J."/>
            <person name="Duplessis S."/>
            <person name="Henrissat B."/>
            <person name="Young S."/>
            <person name="Zeng Q."/>
            <person name="Aguileta G."/>
            <person name="Petit E."/>
            <person name="Badouin H."/>
            <person name="Andrews J."/>
            <person name="Razeeq D."/>
            <person name="Gabaldon T."/>
            <person name="Quesneville H."/>
            <person name="Giraud T."/>
            <person name="Hood M.E."/>
            <person name="Schultz D.J."/>
            <person name="Cuomo C.A."/>
        </authorList>
    </citation>
    <scope>NUCLEOTIDE SEQUENCE [LARGE SCALE GENOMIC DNA]</scope>
    <source>
        <strain evidence="6">p1A1 Lamole</strain>
        <strain evidence="4">P1A1 Lamole</strain>
    </source>
</reference>
<evidence type="ECO:0000256" key="1">
    <source>
        <dbReference type="ARBA" id="ARBA00004141"/>
    </source>
</evidence>
<dbReference type="EnsemblFungi" id="MVLG_03474T0">
    <property type="protein sequence ID" value="MVLG_03474T0"/>
    <property type="gene ID" value="MVLG_03474"/>
</dbReference>
<dbReference type="EMBL" id="GL541675">
    <property type="protein sequence ID" value="KDE06193.1"/>
    <property type="molecule type" value="Genomic_DNA"/>
</dbReference>
<gene>
    <name evidence="4" type="ORF">MVLG_03474</name>
</gene>
<reference evidence="5" key="4">
    <citation type="submission" date="2015-06" db="UniProtKB">
        <authorList>
            <consortium name="EnsemblFungi"/>
        </authorList>
    </citation>
    <scope>IDENTIFICATION</scope>
</reference>
<feature type="transmembrane region" description="Helical" evidence="3">
    <location>
        <begin position="154"/>
        <end position="177"/>
    </location>
</feature>
<dbReference type="OrthoDB" id="6499973at2759"/>
<reference evidence="6" key="1">
    <citation type="submission" date="2010-11" db="EMBL/GenBank/DDBJ databases">
        <title>The genome sequence of Microbotryum violaceum strain p1A1 Lamole.</title>
        <authorList>
            <person name="Cuomo C."/>
            <person name="Perlin M."/>
            <person name="Young S.K."/>
            <person name="Zeng Q."/>
            <person name="Gargeya S."/>
            <person name="Alvarado L."/>
            <person name="Berlin A."/>
            <person name="Chapman S.B."/>
            <person name="Chen Z."/>
            <person name="Freedman E."/>
            <person name="Gellesch M."/>
            <person name="Goldberg J."/>
            <person name="Griggs A."/>
            <person name="Gujja S."/>
            <person name="Heilman E."/>
            <person name="Heiman D."/>
            <person name="Howarth C."/>
            <person name="Mehta T."/>
            <person name="Neiman D."/>
            <person name="Pearson M."/>
            <person name="Roberts A."/>
            <person name="Saif S."/>
            <person name="Shea T."/>
            <person name="Shenoy N."/>
            <person name="Sisk P."/>
            <person name="Stolte C."/>
            <person name="Sykes S."/>
            <person name="White J."/>
            <person name="Yandava C."/>
            <person name="Haas B."/>
            <person name="Nusbaum C."/>
            <person name="Birren B."/>
        </authorList>
    </citation>
    <scope>NUCLEOTIDE SEQUENCE [LARGE SCALE GENOMIC DNA]</scope>
    <source>
        <strain evidence="6">p1A1 Lamole</strain>
    </source>
</reference>
<evidence type="ECO:0000256" key="3">
    <source>
        <dbReference type="SAM" id="Phobius"/>
    </source>
</evidence>
<dbReference type="STRING" id="683840.U5H8A9"/>
<dbReference type="PANTHER" id="PTHR11360">
    <property type="entry name" value="MONOCARBOXYLATE TRANSPORTER"/>
    <property type="match status" value="1"/>
</dbReference>
<evidence type="ECO:0000313" key="6">
    <source>
        <dbReference type="Proteomes" id="UP000017200"/>
    </source>
</evidence>
<feature type="transmembrane region" description="Helical" evidence="3">
    <location>
        <begin position="332"/>
        <end position="350"/>
    </location>
</feature>
<dbReference type="GO" id="GO:0022857">
    <property type="term" value="F:transmembrane transporter activity"/>
    <property type="evidence" value="ECO:0007669"/>
    <property type="project" value="InterPro"/>
</dbReference>
<feature type="transmembrane region" description="Helical" evidence="3">
    <location>
        <begin position="421"/>
        <end position="442"/>
    </location>
</feature>
<dbReference type="GO" id="GO:0016020">
    <property type="term" value="C:membrane"/>
    <property type="evidence" value="ECO:0007669"/>
    <property type="project" value="UniProtKB-SubCell"/>
</dbReference>
<feature type="transmembrane region" description="Helical" evidence="3">
    <location>
        <begin position="267"/>
        <end position="289"/>
    </location>
</feature>
<dbReference type="InParanoid" id="U5H8A9"/>
<feature type="transmembrane region" description="Helical" evidence="3">
    <location>
        <begin position="103"/>
        <end position="125"/>
    </location>
</feature>
<dbReference type="InterPro" id="IPR036259">
    <property type="entry name" value="MFS_trans_sf"/>
</dbReference>
<feature type="transmembrane region" description="Helical" evidence="3">
    <location>
        <begin position="392"/>
        <end position="415"/>
    </location>
</feature>
<evidence type="ECO:0000313" key="5">
    <source>
        <dbReference type="EnsemblFungi" id="MVLG_03474T0"/>
    </source>
</evidence>
<dbReference type="InterPro" id="IPR050327">
    <property type="entry name" value="Proton-linked_MCT"/>
</dbReference>
<dbReference type="OMA" id="IRAPIDM"/>
<sequence length="455" mass="48669">MMTTANPTSDHDAHVAVENLSSISLAESNPATWEGKDELMAIEEGAAALAVPTDFVEGGLRGYLNVFGAWLTLIITFGYNAGFGALQDYYKANQYSNKSSSDIAWIGSIQLWCLFTMSLVSGILYDKGYFQYIMGGGSVLLVFCLFMVSLCKQFWQTILAQGFGMGIAMGFMFLPSISVLSQNWKRRRAFAMGFAVTGSSIGGVIFPIMINSLLAKKAFGEAIRDTAYLVLGCSVAINLLMRASPPPPKPPGAAKVQPLKFFREPRFTLATTGALFVAMGLFVPLFYIQYFLTIKGVDPTITTYSLAILNAASVFGRTIPNAIADRVGPFNMLLPTVTLSGACVFIMFFASSSAGAIMFVLLYGFLSGAYVSLVGPAFASTATHPSEIGVRMGLPFVFIGAAALIGSPIAGQLVIRTPTTFTAPVVFAGCSMLFGASVLLFARRAQAKVKGSRRI</sequence>
<feature type="transmembrane region" description="Helical" evidence="3">
    <location>
        <begin position="222"/>
        <end position="241"/>
    </location>
</feature>
<protein>
    <recommendedName>
        <fullName evidence="7">Major facilitator superfamily (MFS) profile domain-containing protein</fullName>
    </recommendedName>
</protein>
<reference evidence="4" key="2">
    <citation type="submission" date="2010-11" db="EMBL/GenBank/DDBJ databases">
        <authorList>
            <consortium name="The Broad Institute Genome Sequencing Platform"/>
            <person name="Earl A."/>
            <person name="Ward D."/>
            <person name="Feldgarden M."/>
            <person name="Gevers D."/>
            <person name="Butler R."/>
            <person name="Young S.K."/>
            <person name="Zeng Q."/>
            <person name="Gargeya S."/>
            <person name="Fitzgerald M."/>
            <person name="Haas B."/>
            <person name="Abouelleil A."/>
            <person name="Alvarado L."/>
            <person name="Arachchi H.M."/>
            <person name="Berlin A."/>
            <person name="Brown A."/>
            <person name="Chapman S.B."/>
            <person name="Chen Z."/>
            <person name="Dunbar C."/>
            <person name="Freedman E."/>
            <person name="Gearin G."/>
            <person name="Gellesch M."/>
            <person name="Goldberg J."/>
            <person name="Griggs A."/>
            <person name="Gujja S."/>
            <person name="Heilman E."/>
            <person name="Heiman D."/>
            <person name="Howarth C."/>
            <person name="Larson L."/>
            <person name="Lui A."/>
            <person name="MacDonald P.J.P."/>
            <person name="Mehta T."/>
            <person name="Montmayeur A."/>
            <person name="Murphy C."/>
            <person name="Neiman D."/>
            <person name="Pearson M."/>
            <person name="Priest M."/>
            <person name="Roberts A."/>
            <person name="Saif S."/>
            <person name="Shea T."/>
            <person name="Shenoy N."/>
            <person name="Sisk P."/>
            <person name="Stolte C."/>
            <person name="Sykes S."/>
            <person name="White J."/>
            <person name="Yandava C."/>
            <person name="Wortman J."/>
            <person name="Nusbaum C."/>
            <person name="Birren B."/>
        </authorList>
    </citation>
    <scope>NUCLEOTIDE SEQUENCE</scope>
    <source>
        <strain evidence="4">P1A1 Lamole</strain>
    </source>
</reference>
<dbReference type="Gene3D" id="1.20.1250.20">
    <property type="entry name" value="MFS general substrate transporter like domains"/>
    <property type="match status" value="2"/>
</dbReference>
<comment type="subcellular location">
    <subcellularLocation>
        <location evidence="1">Membrane</location>
        <topology evidence="1">Multi-pass membrane protein</topology>
    </subcellularLocation>
</comment>
<dbReference type="AlphaFoldDB" id="U5H8A9"/>
<accession>U5H8A9</accession>
<keyword evidence="3" id="KW-0472">Membrane</keyword>
<proteinExistence type="inferred from homology"/>
<keyword evidence="3" id="KW-1133">Transmembrane helix</keyword>
<dbReference type="SUPFAM" id="SSF103473">
    <property type="entry name" value="MFS general substrate transporter"/>
    <property type="match status" value="1"/>
</dbReference>
<dbReference type="Proteomes" id="UP000017200">
    <property type="component" value="Unassembled WGS sequence"/>
</dbReference>
<keyword evidence="3" id="KW-0812">Transmembrane</keyword>
<dbReference type="EMBL" id="AEIJ01000339">
    <property type="status" value="NOT_ANNOTATED_CDS"/>
    <property type="molecule type" value="Genomic_DNA"/>
</dbReference>
<dbReference type="InterPro" id="IPR011701">
    <property type="entry name" value="MFS"/>
</dbReference>
<keyword evidence="6" id="KW-1185">Reference proteome</keyword>
<dbReference type="HOGENOM" id="CLU_001265_1_1_1"/>
<feature type="transmembrane region" description="Helical" evidence="3">
    <location>
        <begin position="356"/>
        <end position="380"/>
    </location>
</feature>
<feature type="transmembrane region" description="Helical" evidence="3">
    <location>
        <begin position="189"/>
        <end position="210"/>
    </location>
</feature>
<feature type="transmembrane region" description="Helical" evidence="3">
    <location>
        <begin position="63"/>
        <end position="83"/>
    </location>
</feature>